<keyword evidence="2" id="KW-1185">Reference proteome</keyword>
<dbReference type="AlphaFoldDB" id="A0AAD3D3R8"/>
<comment type="caution">
    <text evidence="1">The sequence shown here is derived from an EMBL/GenBank/DDBJ whole genome shotgun (WGS) entry which is preliminary data.</text>
</comment>
<reference evidence="1 2" key="1">
    <citation type="journal article" date="2021" name="Sci. Rep.">
        <title>The genome of the diatom Chaetoceros tenuissimus carries an ancient integrated fragment of an extant virus.</title>
        <authorList>
            <person name="Hongo Y."/>
            <person name="Kimura K."/>
            <person name="Takaki Y."/>
            <person name="Yoshida Y."/>
            <person name="Baba S."/>
            <person name="Kobayashi G."/>
            <person name="Nagasaki K."/>
            <person name="Hano T."/>
            <person name="Tomaru Y."/>
        </authorList>
    </citation>
    <scope>NUCLEOTIDE SEQUENCE [LARGE SCALE GENOMIC DNA]</scope>
    <source>
        <strain evidence="1 2">NIES-3715</strain>
    </source>
</reference>
<organism evidence="1 2">
    <name type="scientific">Chaetoceros tenuissimus</name>
    <dbReference type="NCBI Taxonomy" id="426638"/>
    <lineage>
        <taxon>Eukaryota</taxon>
        <taxon>Sar</taxon>
        <taxon>Stramenopiles</taxon>
        <taxon>Ochrophyta</taxon>
        <taxon>Bacillariophyta</taxon>
        <taxon>Coscinodiscophyceae</taxon>
        <taxon>Chaetocerotophycidae</taxon>
        <taxon>Chaetocerotales</taxon>
        <taxon>Chaetocerotaceae</taxon>
        <taxon>Chaetoceros</taxon>
    </lineage>
</organism>
<name>A0AAD3D3R8_9STRA</name>
<evidence type="ECO:0000313" key="2">
    <source>
        <dbReference type="Proteomes" id="UP001054902"/>
    </source>
</evidence>
<accession>A0AAD3D3R8</accession>
<protein>
    <submittedName>
        <fullName evidence="1">Uncharacterized protein</fullName>
    </submittedName>
</protein>
<dbReference type="Proteomes" id="UP001054902">
    <property type="component" value="Unassembled WGS sequence"/>
</dbReference>
<sequence>MTPATKLALQRAGYSSTLITSLGDKLTLETGTTSMHLPFDVVNVSALLFHHWKQSSTQDILKSNVEAMVLEIGWYGDITAQRISLQYCSTNSWMLYTLNFMQEHGIMAQVPHVQLIPSRRGDISIIQAAFTIG</sequence>
<gene>
    <name evidence="1" type="ORF">CTEN210_13665</name>
</gene>
<evidence type="ECO:0000313" key="1">
    <source>
        <dbReference type="EMBL" id="GFH57189.1"/>
    </source>
</evidence>
<proteinExistence type="predicted"/>
<dbReference type="EMBL" id="BLLK01000057">
    <property type="protein sequence ID" value="GFH57189.1"/>
    <property type="molecule type" value="Genomic_DNA"/>
</dbReference>